<dbReference type="CDD" id="cd05398">
    <property type="entry name" value="NT_ClassII-CCAase"/>
    <property type="match status" value="1"/>
</dbReference>
<dbReference type="PANTHER" id="PTHR13734">
    <property type="entry name" value="TRNA-NUCLEOTIDYLTRANSFERASE"/>
    <property type="match status" value="1"/>
</dbReference>
<gene>
    <name evidence="8" type="ORF">THARTR1_03042</name>
</gene>
<dbReference type="Gene3D" id="3.30.460.10">
    <property type="entry name" value="Beta Polymerase, domain 2"/>
    <property type="match status" value="1"/>
</dbReference>
<keyword evidence="4 5" id="KW-0694">RNA-binding</keyword>
<evidence type="ECO:0000259" key="7">
    <source>
        <dbReference type="Pfam" id="PF12627"/>
    </source>
</evidence>
<evidence type="ECO:0000256" key="3">
    <source>
        <dbReference type="ARBA" id="ARBA00022741"/>
    </source>
</evidence>
<evidence type="ECO:0000256" key="2">
    <source>
        <dbReference type="ARBA" id="ARBA00022679"/>
    </source>
</evidence>
<evidence type="ECO:0000256" key="1">
    <source>
        <dbReference type="ARBA" id="ARBA00007265"/>
    </source>
</evidence>
<sequence length="564" mass="63788">MFNSRLDNATAHFMLSRLYGPHLMMKRKLSAFLGDTALNTTMSTNRSVQLTQREQQLRLLLVNVAEFIDTTVKLDQPLVLRWAGGWVRDRLLGTESHDIDVAINAMTGQQFAQHLSEYCQQPDAAQTHGFAPGDIGRLHHIASNPDKSKHLETAMVKLFGMDLDFVNLRKETYAEDSRNPQMEFGTAEEDALRRDATINALFYNLHTEQIEDFTGGIRDMDAKTIRTPLEPFQTFMDDPLRVLRLIRFASRLGFTIDAESEKFMSDKRVLEALRKKISRERVGVELEKMLKCKTPRVALELIDRLGLYQAIFSDPLQENTSMPDISRWHVSYSCLDELLRNRDTGSICQILVDDDESTYLAWNLAAVSPWIPVEDRSGRKQKANALPPVGIIAREGFKASNKLTTIMAACHKHRAEILELKEAVCESTPKIHERDTFGMAIRKWEAVGGNWKLQVLGVILADAMEKLEDFPAGDSKDQDEFIRGWDKFLKHLAELDVYDAPNLKRIIDGRALAKALGISPGIWTGRALDICMAWQLRNPGETNPDGAVQAVRDKSQELGITLPE</sequence>
<evidence type="ECO:0000313" key="9">
    <source>
        <dbReference type="Proteomes" id="UP000236290"/>
    </source>
</evidence>
<dbReference type="GO" id="GO:0001680">
    <property type="term" value="P:tRNA 3'-terminal CCA addition"/>
    <property type="evidence" value="ECO:0007669"/>
    <property type="project" value="TreeGrafter"/>
</dbReference>
<name>A0A2K0UGM1_TRIHA</name>
<dbReference type="OrthoDB" id="445712at2759"/>
<dbReference type="PANTHER" id="PTHR13734:SF5">
    <property type="entry name" value="CCA TRNA NUCLEOTIDYLTRANSFERASE, MITOCHONDRIAL"/>
    <property type="match status" value="1"/>
</dbReference>
<dbReference type="SUPFAM" id="SSF81891">
    <property type="entry name" value="Poly A polymerase C-terminal region-like"/>
    <property type="match status" value="1"/>
</dbReference>
<protein>
    <recommendedName>
        <fullName evidence="10">Poly A polymerase head domain-containing protein</fullName>
    </recommendedName>
</protein>
<dbReference type="EMBL" id="MTYI01000039">
    <property type="protein sequence ID" value="PNP56895.1"/>
    <property type="molecule type" value="Genomic_DNA"/>
</dbReference>
<dbReference type="Proteomes" id="UP000236290">
    <property type="component" value="Unassembled WGS sequence"/>
</dbReference>
<feature type="domain" description="Poly A polymerase head" evidence="6">
    <location>
        <begin position="81"/>
        <end position="226"/>
    </location>
</feature>
<evidence type="ECO:0008006" key="10">
    <source>
        <dbReference type="Google" id="ProtNLM"/>
    </source>
</evidence>
<dbReference type="InterPro" id="IPR043519">
    <property type="entry name" value="NT_sf"/>
</dbReference>
<accession>A0A2K0UGM1</accession>
<dbReference type="Pfam" id="PF12627">
    <property type="entry name" value="PolyA_pol_RNAbd"/>
    <property type="match status" value="1"/>
</dbReference>
<comment type="caution">
    <text evidence="8">The sequence shown here is derived from an EMBL/GenBank/DDBJ whole genome shotgun (WGS) entry which is preliminary data.</text>
</comment>
<feature type="domain" description="tRNA nucleotidyltransferase/poly(A) polymerase RNA and SrmB- binding" evidence="7">
    <location>
        <begin position="253"/>
        <end position="312"/>
    </location>
</feature>
<evidence type="ECO:0000256" key="5">
    <source>
        <dbReference type="RuleBase" id="RU003953"/>
    </source>
</evidence>
<evidence type="ECO:0000259" key="6">
    <source>
        <dbReference type="Pfam" id="PF01743"/>
    </source>
</evidence>
<reference evidence="8 9" key="1">
    <citation type="submission" date="2017-02" db="EMBL/GenBank/DDBJ databases">
        <title>Genomes of Trichoderma spp. with biocontrol activity.</title>
        <authorList>
            <person name="Gardiner D."/>
            <person name="Kazan K."/>
            <person name="Vos C."/>
            <person name="Harvey P."/>
        </authorList>
    </citation>
    <scope>NUCLEOTIDE SEQUENCE [LARGE SCALE GENOMIC DNA]</scope>
    <source>
        <strain evidence="8 9">Tr1</strain>
    </source>
</reference>
<proteinExistence type="inferred from homology"/>
<dbReference type="GO" id="GO:0052927">
    <property type="term" value="F:CC tRNA cytidylyltransferase activity"/>
    <property type="evidence" value="ECO:0007669"/>
    <property type="project" value="TreeGrafter"/>
</dbReference>
<dbReference type="GO" id="GO:0052929">
    <property type="term" value="F:ATP:3'-cytidine-cytidine-tRNA adenylyltransferase activity"/>
    <property type="evidence" value="ECO:0007669"/>
    <property type="project" value="TreeGrafter"/>
</dbReference>
<dbReference type="GO" id="GO:0003723">
    <property type="term" value="F:RNA binding"/>
    <property type="evidence" value="ECO:0007669"/>
    <property type="project" value="UniProtKB-KW"/>
</dbReference>
<comment type="similarity">
    <text evidence="1 5">Belongs to the tRNA nucleotidyltransferase/poly(A) polymerase family.</text>
</comment>
<dbReference type="SUPFAM" id="SSF81301">
    <property type="entry name" value="Nucleotidyltransferase"/>
    <property type="match status" value="1"/>
</dbReference>
<dbReference type="GO" id="GO:0005739">
    <property type="term" value="C:mitochondrion"/>
    <property type="evidence" value="ECO:0007669"/>
    <property type="project" value="UniProtKB-ARBA"/>
</dbReference>
<evidence type="ECO:0000313" key="8">
    <source>
        <dbReference type="EMBL" id="PNP56895.1"/>
    </source>
</evidence>
<dbReference type="AlphaFoldDB" id="A0A2K0UGM1"/>
<dbReference type="Gene3D" id="1.10.3090.10">
    <property type="entry name" value="cca-adding enzyme, domain 2"/>
    <property type="match status" value="1"/>
</dbReference>
<keyword evidence="3" id="KW-0547">Nucleotide-binding</keyword>
<dbReference type="InterPro" id="IPR032828">
    <property type="entry name" value="PolyA_RNA-bd"/>
</dbReference>
<organism evidence="8 9">
    <name type="scientific">Trichoderma harzianum</name>
    <name type="common">Hypocrea lixii</name>
    <dbReference type="NCBI Taxonomy" id="5544"/>
    <lineage>
        <taxon>Eukaryota</taxon>
        <taxon>Fungi</taxon>
        <taxon>Dikarya</taxon>
        <taxon>Ascomycota</taxon>
        <taxon>Pezizomycotina</taxon>
        <taxon>Sordariomycetes</taxon>
        <taxon>Hypocreomycetidae</taxon>
        <taxon>Hypocreales</taxon>
        <taxon>Hypocreaceae</taxon>
        <taxon>Trichoderma</taxon>
    </lineage>
</organism>
<dbReference type="Pfam" id="PF01743">
    <property type="entry name" value="PolyA_pol"/>
    <property type="match status" value="1"/>
</dbReference>
<evidence type="ECO:0000256" key="4">
    <source>
        <dbReference type="ARBA" id="ARBA00022884"/>
    </source>
</evidence>
<dbReference type="GO" id="GO:0000166">
    <property type="term" value="F:nucleotide binding"/>
    <property type="evidence" value="ECO:0007669"/>
    <property type="project" value="UniProtKB-KW"/>
</dbReference>
<dbReference type="FunFam" id="3.30.460.10:FF:000019">
    <property type="entry name" value="tRNA nucleotidyltransferase cca2"/>
    <property type="match status" value="1"/>
</dbReference>
<dbReference type="InterPro" id="IPR002646">
    <property type="entry name" value="PolA_pol_head_dom"/>
</dbReference>
<keyword evidence="2 5" id="KW-0808">Transferase</keyword>